<dbReference type="PROSITE" id="PS51480">
    <property type="entry name" value="DHAL"/>
    <property type="match status" value="1"/>
</dbReference>
<reference evidence="2" key="1">
    <citation type="submission" date="2021-01" db="EMBL/GenBank/DDBJ databases">
        <authorList>
            <person name="Corre E."/>
            <person name="Pelletier E."/>
            <person name="Niang G."/>
            <person name="Scheremetjew M."/>
            <person name="Finn R."/>
            <person name="Kale V."/>
            <person name="Holt S."/>
            <person name="Cochrane G."/>
            <person name="Meng A."/>
            <person name="Brown T."/>
            <person name="Cohen L."/>
        </authorList>
    </citation>
    <scope>NUCLEOTIDE SEQUENCE</scope>
    <source>
        <strain evidence="2">CCMP3303</strain>
    </source>
</reference>
<proteinExistence type="predicted"/>
<dbReference type="InterPro" id="IPR004007">
    <property type="entry name" value="DhaL_dom"/>
</dbReference>
<evidence type="ECO:0000259" key="1">
    <source>
        <dbReference type="PROSITE" id="PS51480"/>
    </source>
</evidence>
<dbReference type="SUPFAM" id="SSF101473">
    <property type="entry name" value="DhaL-like"/>
    <property type="match status" value="1"/>
</dbReference>
<accession>A0A7S0AYX5</accession>
<dbReference type="PANTHER" id="PTHR33434:SF2">
    <property type="entry name" value="FATTY ACID-BINDING PROTEIN TM_1468"/>
    <property type="match status" value="1"/>
</dbReference>
<dbReference type="AlphaFoldDB" id="A0A7S0AYX5"/>
<dbReference type="Pfam" id="PF21645">
    <property type="entry name" value="FakA-like_M"/>
    <property type="match status" value="1"/>
</dbReference>
<gene>
    <name evidence="2" type="ORF">MPOL1434_LOCUS10059</name>
</gene>
<name>A0A7S0AYX5_9STRA</name>
<feature type="domain" description="DhaL" evidence="1">
    <location>
        <begin position="1"/>
        <end position="164"/>
    </location>
</feature>
<dbReference type="EMBL" id="HBEJ01017242">
    <property type="protein sequence ID" value="CAD8378491.1"/>
    <property type="molecule type" value="Transcribed_RNA"/>
</dbReference>
<dbReference type="InterPro" id="IPR036117">
    <property type="entry name" value="DhaL_dom_sf"/>
</dbReference>
<dbReference type="SMART" id="SM01120">
    <property type="entry name" value="Dak2"/>
    <property type="match status" value="1"/>
</dbReference>
<dbReference type="GO" id="GO:0006071">
    <property type="term" value="P:glycerol metabolic process"/>
    <property type="evidence" value="ECO:0007669"/>
    <property type="project" value="InterPro"/>
</dbReference>
<dbReference type="GO" id="GO:0004371">
    <property type="term" value="F:glycerone kinase activity"/>
    <property type="evidence" value="ECO:0007669"/>
    <property type="project" value="InterPro"/>
</dbReference>
<dbReference type="InterPro" id="IPR048394">
    <property type="entry name" value="FakA-like_M"/>
</dbReference>
<dbReference type="Pfam" id="PF02734">
    <property type="entry name" value="Dak2"/>
    <property type="match status" value="1"/>
</dbReference>
<dbReference type="PANTHER" id="PTHR33434">
    <property type="entry name" value="DEGV DOMAIN-CONTAINING PROTEIN DR_1986-RELATED"/>
    <property type="match status" value="1"/>
</dbReference>
<sequence>MKVCLKLPVRNLLLTPTDSVLSVVSNLAADVLLNGQGNSGTILSHFFVSFAEEVRDCGVGHTESLTIDQVANCITRTGAKMQDAVPDPVEGTMVSVARDCCDLSAEGPFATLKDLLDAWTAKAKTELAKTPDQLEVNGVKVLEKAGVVDSGAQGFVYIIEGMHLASRNELPEASDINLFKTASIDADEGVGADIHVDHTVTDTAYQFCTEAVVLLKDGVDKKAVVDSITQLSSKEDIGDSVACVGAPAKQGGNMIKLHIHSNDPEKVFAHLKQFSREPILRKEKVEDMLEMRQLYHEVSALDLADAKFSIVGMCDIVLPPGLRDSELQTLPVFVVPSDTQEPIDIRFTNSNDTCAALNRQRHADTAIRYTTAASNPMQIKIEILAALAKRKPVLVVLFSTDKRVSALGRNCLAAIEMLTPEQQSMVKIVVHGWFMSEVLFLRSVIQSAQEGKPIDEAIKAVTHLADRTCCFASFSCSATVRKLVAWRPGLFPKDFAVKDGHYFTLGIEPKIREGPVLSDTQRAGMLFNLLGEAPDYATARDDFIERIKSSLKPGQRLEQVMIQCSGRPDTGHEFVKKMREAGVPLEDEPLVYSAGFMSVAMTAMGEMSLIYNILE</sequence>
<dbReference type="InterPro" id="IPR050270">
    <property type="entry name" value="DegV_domain_contain"/>
</dbReference>
<protein>
    <recommendedName>
        <fullName evidence="1">DhaL domain-containing protein</fullName>
    </recommendedName>
</protein>
<evidence type="ECO:0000313" key="2">
    <source>
        <dbReference type="EMBL" id="CAD8378491.1"/>
    </source>
</evidence>
<organism evidence="2">
    <name type="scientific">Minutocellus polymorphus</name>
    <dbReference type="NCBI Taxonomy" id="265543"/>
    <lineage>
        <taxon>Eukaryota</taxon>
        <taxon>Sar</taxon>
        <taxon>Stramenopiles</taxon>
        <taxon>Ochrophyta</taxon>
        <taxon>Bacillariophyta</taxon>
        <taxon>Mediophyceae</taxon>
        <taxon>Cymatosirophycidae</taxon>
        <taxon>Cymatosirales</taxon>
        <taxon>Cymatosiraceae</taxon>
        <taxon>Minutocellus</taxon>
    </lineage>
</organism>
<dbReference type="Gene3D" id="1.25.40.340">
    <property type="match status" value="1"/>
</dbReference>